<evidence type="ECO:0000256" key="1">
    <source>
        <dbReference type="SAM" id="MobiDB-lite"/>
    </source>
</evidence>
<reference evidence="2" key="2">
    <citation type="journal article" date="2015" name="Data Brief">
        <title>Shoot transcriptome of the giant reed, Arundo donax.</title>
        <authorList>
            <person name="Barrero R.A."/>
            <person name="Guerrero F.D."/>
            <person name="Moolhuijzen P."/>
            <person name="Goolsby J.A."/>
            <person name="Tidwell J."/>
            <person name="Bellgard S.E."/>
            <person name="Bellgard M.I."/>
        </authorList>
    </citation>
    <scope>NUCLEOTIDE SEQUENCE</scope>
    <source>
        <tissue evidence="2">Shoot tissue taken approximately 20 cm above the soil surface</tissue>
    </source>
</reference>
<name>A0A0A9AUV2_ARUDO</name>
<feature type="region of interest" description="Disordered" evidence="1">
    <location>
        <begin position="1"/>
        <end position="32"/>
    </location>
</feature>
<organism evidence="2">
    <name type="scientific">Arundo donax</name>
    <name type="common">Giant reed</name>
    <name type="synonym">Donax arundinaceus</name>
    <dbReference type="NCBI Taxonomy" id="35708"/>
    <lineage>
        <taxon>Eukaryota</taxon>
        <taxon>Viridiplantae</taxon>
        <taxon>Streptophyta</taxon>
        <taxon>Embryophyta</taxon>
        <taxon>Tracheophyta</taxon>
        <taxon>Spermatophyta</taxon>
        <taxon>Magnoliopsida</taxon>
        <taxon>Liliopsida</taxon>
        <taxon>Poales</taxon>
        <taxon>Poaceae</taxon>
        <taxon>PACMAD clade</taxon>
        <taxon>Arundinoideae</taxon>
        <taxon>Arundineae</taxon>
        <taxon>Arundo</taxon>
    </lineage>
</organism>
<reference evidence="2" key="1">
    <citation type="submission" date="2014-09" db="EMBL/GenBank/DDBJ databases">
        <authorList>
            <person name="Magalhaes I.L.F."/>
            <person name="Oliveira U."/>
            <person name="Santos F.R."/>
            <person name="Vidigal T.H.D.A."/>
            <person name="Brescovit A.D."/>
            <person name="Santos A.J."/>
        </authorList>
    </citation>
    <scope>NUCLEOTIDE SEQUENCE</scope>
    <source>
        <tissue evidence="2">Shoot tissue taken approximately 20 cm above the soil surface</tissue>
    </source>
</reference>
<evidence type="ECO:0000313" key="2">
    <source>
        <dbReference type="EMBL" id="JAD53618.1"/>
    </source>
</evidence>
<proteinExistence type="predicted"/>
<protein>
    <submittedName>
        <fullName evidence="2">Uncharacterized protein</fullName>
    </submittedName>
</protein>
<accession>A0A0A9AUV2</accession>
<sequence>MSRKEGGAPPEPEEPDGLILSQRSCLERPRWA</sequence>
<dbReference type="AlphaFoldDB" id="A0A0A9AUV2"/>
<dbReference type="EMBL" id="GBRH01244277">
    <property type="protein sequence ID" value="JAD53618.1"/>
    <property type="molecule type" value="Transcribed_RNA"/>
</dbReference>